<organism evidence="2 3">
    <name type="scientific">Cucurbitaria berberidis CBS 394.84</name>
    <dbReference type="NCBI Taxonomy" id="1168544"/>
    <lineage>
        <taxon>Eukaryota</taxon>
        <taxon>Fungi</taxon>
        <taxon>Dikarya</taxon>
        <taxon>Ascomycota</taxon>
        <taxon>Pezizomycotina</taxon>
        <taxon>Dothideomycetes</taxon>
        <taxon>Pleosporomycetidae</taxon>
        <taxon>Pleosporales</taxon>
        <taxon>Pleosporineae</taxon>
        <taxon>Cucurbitariaceae</taxon>
        <taxon>Cucurbitaria</taxon>
    </lineage>
</organism>
<comment type="caution">
    <text evidence="2">The sequence shown here is derived from an EMBL/GenBank/DDBJ whole genome shotgun (WGS) entry which is preliminary data.</text>
</comment>
<dbReference type="Proteomes" id="UP000800039">
    <property type="component" value="Unassembled WGS sequence"/>
</dbReference>
<accession>A0A9P4L646</accession>
<protein>
    <submittedName>
        <fullName evidence="2">Uncharacterized protein</fullName>
    </submittedName>
</protein>
<proteinExistence type="predicted"/>
<evidence type="ECO:0000313" key="3">
    <source>
        <dbReference type="Proteomes" id="UP000800039"/>
    </source>
</evidence>
<gene>
    <name evidence="2" type="ORF">K460DRAFT_136603</name>
</gene>
<evidence type="ECO:0000313" key="2">
    <source>
        <dbReference type="EMBL" id="KAF1842914.1"/>
    </source>
</evidence>
<sequence length="114" mass="12661">MLAASYDTVNAISEYWESPSSNPTRNLSPPRTTPPNPISRNRRSPVVMLSKPHSHHLTPRPPSPKSSYPQSPISHLPNSTQPPDHANLTPHTLHYITLPNRPSHASSHARQTQT</sequence>
<keyword evidence="3" id="KW-1185">Reference proteome</keyword>
<dbReference type="RefSeq" id="XP_040785477.1">
    <property type="nucleotide sequence ID" value="XM_040926714.1"/>
</dbReference>
<dbReference type="AlphaFoldDB" id="A0A9P4L646"/>
<reference evidence="2" key="1">
    <citation type="submission" date="2020-01" db="EMBL/GenBank/DDBJ databases">
        <authorList>
            <consortium name="DOE Joint Genome Institute"/>
            <person name="Haridas S."/>
            <person name="Albert R."/>
            <person name="Binder M."/>
            <person name="Bloem J."/>
            <person name="Labutti K."/>
            <person name="Salamov A."/>
            <person name="Andreopoulos B."/>
            <person name="Baker S.E."/>
            <person name="Barry K."/>
            <person name="Bills G."/>
            <person name="Bluhm B.H."/>
            <person name="Cannon C."/>
            <person name="Castanera R."/>
            <person name="Culley D.E."/>
            <person name="Daum C."/>
            <person name="Ezra D."/>
            <person name="Gonzalez J.B."/>
            <person name="Henrissat B."/>
            <person name="Kuo A."/>
            <person name="Liang C."/>
            <person name="Lipzen A."/>
            <person name="Lutzoni F."/>
            <person name="Magnuson J."/>
            <person name="Mondo S."/>
            <person name="Nolan M."/>
            <person name="Ohm R."/>
            <person name="Pangilinan J."/>
            <person name="Park H.-J."/>
            <person name="Ramirez L."/>
            <person name="Alfaro M."/>
            <person name="Sun H."/>
            <person name="Tritt A."/>
            <person name="Yoshinaga Y."/>
            <person name="Zwiers L.-H."/>
            <person name="Turgeon B.G."/>
            <person name="Goodwin S.B."/>
            <person name="Spatafora J.W."/>
            <person name="Crous P.W."/>
            <person name="Grigoriev I.V."/>
        </authorList>
    </citation>
    <scope>NUCLEOTIDE SEQUENCE</scope>
    <source>
        <strain evidence="2">CBS 394.84</strain>
    </source>
</reference>
<feature type="region of interest" description="Disordered" evidence="1">
    <location>
        <begin position="14"/>
        <end position="114"/>
    </location>
</feature>
<feature type="compositionally biased region" description="Low complexity" evidence="1">
    <location>
        <begin position="65"/>
        <end position="74"/>
    </location>
</feature>
<evidence type="ECO:0000256" key="1">
    <source>
        <dbReference type="SAM" id="MobiDB-lite"/>
    </source>
</evidence>
<name>A0A9P4L646_9PLEO</name>
<dbReference type="GeneID" id="63843966"/>
<dbReference type="EMBL" id="ML976617">
    <property type="protein sequence ID" value="KAF1842914.1"/>
    <property type="molecule type" value="Genomic_DNA"/>
</dbReference>
<feature type="compositionally biased region" description="Polar residues" evidence="1">
    <location>
        <begin position="103"/>
        <end position="114"/>
    </location>
</feature>